<dbReference type="Proteomes" id="UP000255365">
    <property type="component" value="Unassembled WGS sequence"/>
</dbReference>
<sequence>MEVTYRLSTTDVKRISWPCSQGLANNDRARGNNPRSTRYTHEDVLGAVGKIAKKKGKGNATVDDIVAKVPFGFWETIIKGLKHKSHPAGMQASVLSIAFPNAPDLATTPYDDAAFVDRLANLLSQVRDVRNRIGHHDQIWRTPEFDSYGNLGFIPRRPRQTVNSLRLLANQISWLAGWIDPEITNYIKASDHWWSLQALLTKEALTVYRKNGGRVGTYEAVIRMTPQHEAVTWPNKTPRTPEKIHRINRRRVTKNIFY</sequence>
<organism evidence="1 2">
    <name type="scientific">Pseudomonas jessenii</name>
    <dbReference type="NCBI Taxonomy" id="77298"/>
    <lineage>
        <taxon>Bacteria</taxon>
        <taxon>Pseudomonadati</taxon>
        <taxon>Pseudomonadota</taxon>
        <taxon>Gammaproteobacteria</taxon>
        <taxon>Pseudomonadales</taxon>
        <taxon>Pseudomonadaceae</taxon>
        <taxon>Pseudomonas</taxon>
    </lineage>
</organism>
<gene>
    <name evidence="1" type="ORF">DEU51_10313</name>
</gene>
<name>A0A370ST37_PSEJE</name>
<accession>A0A370ST37</accession>
<dbReference type="EMBL" id="QRAV01000003">
    <property type="protein sequence ID" value="RDL22894.1"/>
    <property type="molecule type" value="Genomic_DNA"/>
</dbReference>
<comment type="caution">
    <text evidence="1">The sequence shown here is derived from an EMBL/GenBank/DDBJ whole genome shotgun (WGS) entry which is preliminary data.</text>
</comment>
<evidence type="ECO:0000313" key="2">
    <source>
        <dbReference type="Proteomes" id="UP000255365"/>
    </source>
</evidence>
<evidence type="ECO:0008006" key="3">
    <source>
        <dbReference type="Google" id="ProtNLM"/>
    </source>
</evidence>
<dbReference type="RefSeq" id="WP_092233637.1">
    <property type="nucleotide sequence ID" value="NZ_QRAV01000003.1"/>
</dbReference>
<evidence type="ECO:0000313" key="1">
    <source>
        <dbReference type="EMBL" id="RDL22894.1"/>
    </source>
</evidence>
<proteinExistence type="predicted"/>
<dbReference type="GeneID" id="55539558"/>
<protein>
    <recommendedName>
        <fullName evidence="3">Abi-like protein</fullName>
    </recommendedName>
</protein>
<dbReference type="AlphaFoldDB" id="A0A370ST37"/>
<reference evidence="1 2" key="1">
    <citation type="submission" date="2018-07" db="EMBL/GenBank/DDBJ databases">
        <title>Genome sequencing of rice bacterial endophytes.</title>
        <authorList>
            <person name="Venturi V."/>
        </authorList>
    </citation>
    <scope>NUCLEOTIDE SEQUENCE [LARGE SCALE GENOMIC DNA]</scope>
    <source>
        <strain evidence="1 2">E2333</strain>
    </source>
</reference>